<evidence type="ECO:0000256" key="4">
    <source>
        <dbReference type="ARBA" id="ARBA00023136"/>
    </source>
</evidence>
<proteinExistence type="inferred from homology"/>
<evidence type="ECO:0000256" key="1">
    <source>
        <dbReference type="ARBA" id="ARBA00004141"/>
    </source>
</evidence>
<dbReference type="PANTHER" id="PTHR43632">
    <property type="entry name" value="PERMEASE COMPONENT OF TUNGSTATE ABC TRANSPORTER"/>
    <property type="match status" value="1"/>
</dbReference>
<gene>
    <name evidence="7" type="ORF">DealDRAFT_2511</name>
</gene>
<keyword evidence="2" id="KW-0812">Transmembrane</keyword>
<evidence type="ECO:0000313" key="8">
    <source>
        <dbReference type="Proteomes" id="UP000006443"/>
    </source>
</evidence>
<dbReference type="SUPFAM" id="SSF161098">
    <property type="entry name" value="MetI-like"/>
    <property type="match status" value="1"/>
</dbReference>
<sequence>MADALRQAINMLIFFDPDLYQIIFLTLYVSGSAVILAALIGVPAGTWLGMQPPRKVRFLTLFIYTLMGLPPVVGGLVVFMLLSRRGMLGFLGLLYTPTAMIIAQVLLAVPIIIGLTSVAVRSKGKEMQETLLSLGAERRLILWTIMREARFGILGALIAGFGRIIAEVGAVIMVGGNIAGRTRVMTTAIVLEVGMGNMAFALALGLILLVIAFAIYAVLYRIQSGGSDE</sequence>
<dbReference type="InterPro" id="IPR035906">
    <property type="entry name" value="MetI-like_sf"/>
</dbReference>
<dbReference type="Proteomes" id="UP000006443">
    <property type="component" value="Unassembled WGS sequence"/>
</dbReference>
<evidence type="ECO:0000256" key="2">
    <source>
        <dbReference type="ARBA" id="ARBA00022692"/>
    </source>
</evidence>
<evidence type="ECO:0000313" key="7">
    <source>
        <dbReference type="EMBL" id="EEG76685.1"/>
    </source>
</evidence>
<dbReference type="GO" id="GO:0005886">
    <property type="term" value="C:plasma membrane"/>
    <property type="evidence" value="ECO:0007669"/>
    <property type="project" value="UniProtKB-SubCell"/>
</dbReference>
<feature type="domain" description="ABC transmembrane type-1" evidence="6">
    <location>
        <begin position="23"/>
        <end position="219"/>
    </location>
</feature>
<protein>
    <submittedName>
        <fullName evidence="7">Binding-protein-dependent transport systems inner membrane component</fullName>
    </submittedName>
</protein>
<reference evidence="7 8" key="1">
    <citation type="submission" date="2009-02" db="EMBL/GenBank/DDBJ databases">
        <title>Sequencing of the draft genome and assembly of Dethiobacter alkaliphilus AHT 1.</title>
        <authorList>
            <consortium name="US DOE Joint Genome Institute (JGI-PGF)"/>
            <person name="Lucas S."/>
            <person name="Copeland A."/>
            <person name="Lapidus A."/>
            <person name="Glavina del Rio T."/>
            <person name="Dalin E."/>
            <person name="Tice H."/>
            <person name="Bruce D."/>
            <person name="Goodwin L."/>
            <person name="Pitluck S."/>
            <person name="Larimer F."/>
            <person name="Land M.L."/>
            <person name="Hauser L."/>
            <person name="Muyzer G."/>
        </authorList>
    </citation>
    <scope>NUCLEOTIDE SEQUENCE [LARGE SCALE GENOMIC DNA]</scope>
    <source>
        <strain evidence="7 8">AHT 1</strain>
    </source>
</reference>
<comment type="similarity">
    <text evidence="5">Belongs to the binding-protein-dependent transport system permease family.</text>
</comment>
<dbReference type="CDD" id="cd06261">
    <property type="entry name" value="TM_PBP2"/>
    <property type="match status" value="1"/>
</dbReference>
<comment type="subcellular location">
    <subcellularLocation>
        <location evidence="5">Cell membrane</location>
        <topology evidence="5">Multi-pass membrane protein</topology>
    </subcellularLocation>
    <subcellularLocation>
        <location evidence="1">Membrane</location>
        <topology evidence="1">Multi-pass membrane protein</topology>
    </subcellularLocation>
</comment>
<dbReference type="PANTHER" id="PTHR43632:SF1">
    <property type="entry name" value="PERMEASE COMPONENT OF TUNGSTATE ABC TRANSPORTER"/>
    <property type="match status" value="1"/>
</dbReference>
<dbReference type="InterPro" id="IPR000515">
    <property type="entry name" value="MetI-like"/>
</dbReference>
<dbReference type="Gene3D" id="1.10.3720.10">
    <property type="entry name" value="MetI-like"/>
    <property type="match status" value="1"/>
</dbReference>
<dbReference type="PROSITE" id="PS50928">
    <property type="entry name" value="ABC_TM1"/>
    <property type="match status" value="1"/>
</dbReference>
<keyword evidence="4" id="KW-0472">Membrane</keyword>
<dbReference type="Pfam" id="PF00528">
    <property type="entry name" value="BPD_transp_1"/>
    <property type="match status" value="1"/>
</dbReference>
<dbReference type="STRING" id="555088.DealDRAFT_2511"/>
<keyword evidence="8" id="KW-1185">Reference proteome</keyword>
<keyword evidence="5" id="KW-0813">Transport</keyword>
<dbReference type="AlphaFoldDB" id="C0GJ52"/>
<dbReference type="OrthoDB" id="9781724at2"/>
<dbReference type="eggNOG" id="COG4662">
    <property type="taxonomic scope" value="Bacteria"/>
</dbReference>
<comment type="caution">
    <text evidence="7">The sequence shown here is derived from an EMBL/GenBank/DDBJ whole genome shotgun (WGS) entry which is preliminary data.</text>
</comment>
<dbReference type="GO" id="GO:0055085">
    <property type="term" value="P:transmembrane transport"/>
    <property type="evidence" value="ECO:0007669"/>
    <property type="project" value="InterPro"/>
</dbReference>
<dbReference type="InterPro" id="IPR049783">
    <property type="entry name" value="ABC_perm_TupB-like"/>
</dbReference>
<evidence type="ECO:0000256" key="5">
    <source>
        <dbReference type="RuleBase" id="RU363032"/>
    </source>
</evidence>
<organism evidence="7 8">
    <name type="scientific">Dethiobacter alkaliphilus AHT 1</name>
    <dbReference type="NCBI Taxonomy" id="555088"/>
    <lineage>
        <taxon>Bacteria</taxon>
        <taxon>Bacillati</taxon>
        <taxon>Bacillota</taxon>
        <taxon>Dethiobacteria</taxon>
        <taxon>Dethiobacterales</taxon>
        <taxon>Dethiobacteraceae</taxon>
        <taxon>Dethiobacter</taxon>
    </lineage>
</organism>
<accession>C0GJ52</accession>
<dbReference type="EMBL" id="ACJM01000014">
    <property type="protein sequence ID" value="EEG76685.1"/>
    <property type="molecule type" value="Genomic_DNA"/>
</dbReference>
<evidence type="ECO:0000259" key="6">
    <source>
        <dbReference type="PROSITE" id="PS50928"/>
    </source>
</evidence>
<dbReference type="NCBIfam" id="NF038017">
    <property type="entry name" value="ABC_perm1"/>
    <property type="match status" value="1"/>
</dbReference>
<name>C0GJ52_DETAL</name>
<evidence type="ECO:0000256" key="3">
    <source>
        <dbReference type="ARBA" id="ARBA00022989"/>
    </source>
</evidence>
<keyword evidence="3" id="KW-1133">Transmembrane helix</keyword>